<dbReference type="EMBL" id="KN837264">
    <property type="protein sequence ID" value="KIJ30335.1"/>
    <property type="molecule type" value="Genomic_DNA"/>
</dbReference>
<evidence type="ECO:0000313" key="3">
    <source>
        <dbReference type="Proteomes" id="UP000054279"/>
    </source>
</evidence>
<keyword evidence="3" id="KW-1185">Reference proteome</keyword>
<feature type="non-terminal residue" evidence="2">
    <location>
        <position position="1"/>
    </location>
</feature>
<feature type="compositionally biased region" description="Basic and acidic residues" evidence="1">
    <location>
        <begin position="162"/>
        <end position="178"/>
    </location>
</feature>
<dbReference type="Proteomes" id="UP000054279">
    <property type="component" value="Unassembled WGS sequence"/>
</dbReference>
<feature type="region of interest" description="Disordered" evidence="1">
    <location>
        <begin position="1"/>
        <end position="46"/>
    </location>
</feature>
<accession>A0A0C9UYX4</accession>
<feature type="region of interest" description="Disordered" evidence="1">
    <location>
        <begin position="58"/>
        <end position="100"/>
    </location>
</feature>
<reference evidence="2 3" key="1">
    <citation type="submission" date="2014-06" db="EMBL/GenBank/DDBJ databases">
        <title>Evolutionary Origins and Diversification of the Mycorrhizal Mutualists.</title>
        <authorList>
            <consortium name="DOE Joint Genome Institute"/>
            <consortium name="Mycorrhizal Genomics Consortium"/>
            <person name="Kohler A."/>
            <person name="Kuo A."/>
            <person name="Nagy L.G."/>
            <person name="Floudas D."/>
            <person name="Copeland A."/>
            <person name="Barry K.W."/>
            <person name="Cichocki N."/>
            <person name="Veneault-Fourrey C."/>
            <person name="LaButti K."/>
            <person name="Lindquist E.A."/>
            <person name="Lipzen A."/>
            <person name="Lundell T."/>
            <person name="Morin E."/>
            <person name="Murat C."/>
            <person name="Riley R."/>
            <person name="Ohm R."/>
            <person name="Sun H."/>
            <person name="Tunlid A."/>
            <person name="Henrissat B."/>
            <person name="Grigoriev I.V."/>
            <person name="Hibbett D.S."/>
            <person name="Martin F."/>
        </authorList>
    </citation>
    <scope>NUCLEOTIDE SEQUENCE [LARGE SCALE GENOMIC DNA]</scope>
    <source>
        <strain evidence="2 3">SS14</strain>
    </source>
</reference>
<feature type="compositionally biased region" description="Basic and acidic residues" evidence="1">
    <location>
        <begin position="58"/>
        <end position="69"/>
    </location>
</feature>
<name>A0A0C9UYX4_SPHS4</name>
<dbReference type="AlphaFoldDB" id="A0A0C9UYX4"/>
<gene>
    <name evidence="2" type="ORF">M422DRAFT_268201</name>
</gene>
<feature type="region of interest" description="Disordered" evidence="1">
    <location>
        <begin position="145"/>
        <end position="299"/>
    </location>
</feature>
<organism evidence="2 3">
    <name type="scientific">Sphaerobolus stellatus (strain SS14)</name>
    <dbReference type="NCBI Taxonomy" id="990650"/>
    <lineage>
        <taxon>Eukaryota</taxon>
        <taxon>Fungi</taxon>
        <taxon>Dikarya</taxon>
        <taxon>Basidiomycota</taxon>
        <taxon>Agaricomycotina</taxon>
        <taxon>Agaricomycetes</taxon>
        <taxon>Phallomycetidae</taxon>
        <taxon>Geastrales</taxon>
        <taxon>Sphaerobolaceae</taxon>
        <taxon>Sphaerobolus</taxon>
    </lineage>
</organism>
<dbReference type="HOGENOM" id="CLU_932430_0_0_1"/>
<evidence type="ECO:0000313" key="2">
    <source>
        <dbReference type="EMBL" id="KIJ30335.1"/>
    </source>
</evidence>
<protein>
    <submittedName>
        <fullName evidence="2">Uncharacterized protein</fullName>
    </submittedName>
</protein>
<proteinExistence type="predicted"/>
<feature type="compositionally biased region" description="Acidic residues" evidence="1">
    <location>
        <begin position="180"/>
        <end position="192"/>
    </location>
</feature>
<sequence length="299" mass="32384">GDEGTGGRRGKTAQGTTTVNGLKRKREGTTDAGVGEGLGETESGRPIFRNWRRKGWEKEEVLPRKEERRVQRRKRPTELGGWVDDHAGAGADGNGQGHAEDAVVETTTEVIVKLRRVKAADSNGEVLERQRVERRVEVFKWSESLGGGDVTKENDAQAVGEGEAKGDVKDEVVDRPLDEFVAENADEPEVVPEPEKETDMVMDGTGTGTGTVEEKDVVMGNGTMDADEQDKVKEEGAASAEQQQSEVPLEPTDHTGPIELIESTEKGLEVVEPSEQLPDDAETKESAPEDTAMVVDIQA</sequence>
<evidence type="ECO:0000256" key="1">
    <source>
        <dbReference type="SAM" id="MobiDB-lite"/>
    </source>
</evidence>